<dbReference type="KEGG" id="lmi:LMXM_36_5850"/>
<evidence type="ECO:0008006" key="4">
    <source>
        <dbReference type="Google" id="ProtNLM"/>
    </source>
</evidence>
<feature type="region of interest" description="Disordered" evidence="1">
    <location>
        <begin position="1"/>
        <end position="62"/>
    </location>
</feature>
<protein>
    <recommendedName>
        <fullName evidence="4">Flagellum targeting protein kharon1</fullName>
    </recommendedName>
</protein>
<dbReference type="PhylomeDB" id="E9AU20"/>
<feature type="region of interest" description="Disordered" evidence="1">
    <location>
        <begin position="114"/>
        <end position="154"/>
    </location>
</feature>
<dbReference type="EMBL" id="FR799573">
    <property type="protein sequence ID" value="CBZ26445.1"/>
    <property type="molecule type" value="Genomic_DNA"/>
</dbReference>
<feature type="compositionally biased region" description="Basic and acidic residues" evidence="1">
    <location>
        <begin position="381"/>
        <end position="393"/>
    </location>
</feature>
<keyword evidence="3" id="KW-1185">Reference proteome</keyword>
<dbReference type="Proteomes" id="UP000007259">
    <property type="component" value="Chromosome 20"/>
</dbReference>
<dbReference type="GeneID" id="13448376"/>
<feature type="region of interest" description="Disordered" evidence="1">
    <location>
        <begin position="280"/>
        <end position="308"/>
    </location>
</feature>
<accession>E9AU20</accession>
<proteinExistence type="predicted"/>
<dbReference type="AlphaFoldDB" id="E9AU20"/>
<dbReference type="VEuPathDB" id="TriTrypDB:LmxM.36.5850"/>
<feature type="compositionally biased region" description="Low complexity" evidence="1">
    <location>
        <begin position="121"/>
        <end position="130"/>
    </location>
</feature>
<gene>
    <name evidence="2" type="ORF">LMXM_36_5850</name>
</gene>
<feature type="region of interest" description="Disordered" evidence="1">
    <location>
        <begin position="362"/>
        <end position="446"/>
    </location>
</feature>
<dbReference type="OMA" id="RPPHDTA"/>
<organism evidence="2 3">
    <name type="scientific">Leishmania mexicana (strain MHOM/GT/2001/U1103)</name>
    <dbReference type="NCBI Taxonomy" id="929439"/>
    <lineage>
        <taxon>Eukaryota</taxon>
        <taxon>Discoba</taxon>
        <taxon>Euglenozoa</taxon>
        <taxon>Kinetoplastea</taxon>
        <taxon>Metakinetoplastina</taxon>
        <taxon>Trypanosomatida</taxon>
        <taxon>Trypanosomatidae</taxon>
        <taxon>Leishmaniinae</taxon>
        <taxon>Leishmania</taxon>
    </lineage>
</organism>
<evidence type="ECO:0000256" key="1">
    <source>
        <dbReference type="SAM" id="MobiDB-lite"/>
    </source>
</evidence>
<dbReference type="OrthoDB" id="272006at2759"/>
<feature type="compositionally biased region" description="Polar residues" evidence="1">
    <location>
        <begin position="1"/>
        <end position="11"/>
    </location>
</feature>
<evidence type="ECO:0000313" key="2">
    <source>
        <dbReference type="EMBL" id="CBZ26445.1"/>
    </source>
</evidence>
<name>E9AU20_LEIMU</name>
<evidence type="ECO:0000313" key="3">
    <source>
        <dbReference type="Proteomes" id="UP000007259"/>
    </source>
</evidence>
<dbReference type="RefSeq" id="XP_003874944.1">
    <property type="nucleotide sequence ID" value="XM_003874895.1"/>
</dbReference>
<sequence length="520" mass="57285">MTQETTPQQNGEPAGLSSRQRARKNRSGENAARVIRGLDLLSDSGERRPNTGRLHCPPPHNNFSSPREFFAGPSHPPRLFTGIRRYPNGNRDSVGAMLTDEYFMTNYDDSTITGRNGGALRRGSSRSPMRGGSGAYGSVAKRGEGALRQKKAHRRANSINGATAQFRCRDGLTNNCIVTAPEAPWRCGVKITHPQGGMDAPYFEDNDPRPPRNVPPVTGKRHVPPPQKDAKMFGQVPPPKEGEDVFQSSLPPCHKTSNKANESVDVLNLHYYTADELNEKPHPVKQLGPRKCESQELPPRKPPVIKPINTPAKQEHDVLGTGRWGFPEKEHPRGLARGLCRPPHDTANLFYGGMLLADDNAGSARHQESVGSKPGSLSARTDQRHPRAMDSRRTRSPSGSVSARTDSRYPAQGSRVAAHPSRQGEAHHGSSRSSSPKKRADPVFDDNYRPHRMVFKKNAGDPNILHYYDPNIDSMPAAPPRRPIPRSNMESHLDDLNTPHTIGRARGEFCKNSRSTIALV</sequence>
<reference evidence="2 3" key="1">
    <citation type="journal article" date="2011" name="Genome Res.">
        <title>Chromosome and gene copy number variation allow major structural change between species and strains of Leishmania.</title>
        <authorList>
            <person name="Rogers M.B."/>
            <person name="Hilley J.D."/>
            <person name="Dickens N.J."/>
            <person name="Wilkes J."/>
            <person name="Bates P.A."/>
            <person name="Depledge D.P."/>
            <person name="Harris D."/>
            <person name="Her Y."/>
            <person name="Herzyk P."/>
            <person name="Imamura H."/>
            <person name="Otto T.D."/>
            <person name="Sanders M."/>
            <person name="Seeger K."/>
            <person name="Dujardin J.C."/>
            <person name="Berriman M."/>
            <person name="Smith D.F."/>
            <person name="Hertz-Fowler C."/>
            <person name="Mottram J.C."/>
        </authorList>
    </citation>
    <scope>NUCLEOTIDE SEQUENCE [LARGE SCALE GENOMIC DNA]</scope>
    <source>
        <strain evidence="2 3">MHOM/GT/2001/U1103</strain>
    </source>
</reference>